<gene>
    <name evidence="8 10" type="primary">lnt</name>
    <name evidence="10" type="ORF">F8O05_05120</name>
</gene>
<sequence>MLTKLHRSTRTVLPKNNRAQSQALSRPAALVTALAGALMLPLAFPDRGWWPCAFIGVALILWSVRGQKPGFAAGLGFLAGLAFYLQHVLWTSLFLGPLPWIALCVLMGLWWAAVFPLIALAYRRLPSRSGVLRAFGALPLAVASLWTLREVLSANFPYGGFAWGRLAQSQSNSPFVELVSWFGLSGLSFVIVWFCAFAIELIARSSPDRITRMARLGEASYRVGTLILILMLLAVWPPWPTPQTGTVRILAVQGDTPGASYFIPSERGEILLAHADQTLAAEDLDDIDLVLWPEGSVDVSPWYSDSAAAILDEVSEYVGAPILANTVTMDGEFDAPDTHYYNTQFLWVPGAGAVSGYDKAHPIPFGEYVPDREFFMALAPDLIGLIQREYTPGTRSNVIAVNGSKFGVFICYDIVDDSLIRAAIADGAEVLLTPTNNADFGRTEESGQQIATARLRAVETGRSVVQASTVGWSAAYLPDGTEVAALDWYEPGSFTVELPTASASTLALIWGRDLEILLAGIGIALLLTAPRATPKPTRVRRYVW</sequence>
<dbReference type="PROSITE" id="PS50263">
    <property type="entry name" value="CN_HYDROLASE"/>
    <property type="match status" value="1"/>
</dbReference>
<evidence type="ECO:0000313" key="11">
    <source>
        <dbReference type="Proteomes" id="UP000433493"/>
    </source>
</evidence>
<dbReference type="PANTHER" id="PTHR38686">
    <property type="entry name" value="APOLIPOPROTEIN N-ACYLTRANSFERASE"/>
    <property type="match status" value="1"/>
</dbReference>
<dbReference type="Gene3D" id="3.60.110.10">
    <property type="entry name" value="Carbon-nitrogen hydrolase"/>
    <property type="match status" value="1"/>
</dbReference>
<dbReference type="InterPro" id="IPR045378">
    <property type="entry name" value="LNT_N"/>
</dbReference>
<feature type="transmembrane region" description="Helical" evidence="8">
    <location>
        <begin position="178"/>
        <end position="199"/>
    </location>
</feature>
<evidence type="ECO:0000313" key="10">
    <source>
        <dbReference type="EMBL" id="KAB1644160.1"/>
    </source>
</evidence>
<feature type="transmembrane region" description="Helical" evidence="8">
    <location>
        <begin position="219"/>
        <end position="239"/>
    </location>
</feature>
<keyword evidence="10" id="KW-0449">Lipoprotein</keyword>
<name>A0A7J5BD90_9MICO</name>
<comment type="caution">
    <text evidence="10">The sequence shown here is derived from an EMBL/GenBank/DDBJ whole genome shotgun (WGS) entry which is preliminary data.</text>
</comment>
<dbReference type="EC" id="2.3.1.269" evidence="8"/>
<protein>
    <recommendedName>
        <fullName evidence="8">Apolipoprotein N-acyltransferase</fullName>
        <shortName evidence="8">ALP N-acyltransferase</shortName>
        <ecNumber evidence="8">2.3.1.269</ecNumber>
    </recommendedName>
</protein>
<dbReference type="InterPro" id="IPR004563">
    <property type="entry name" value="Apolipo_AcylTrfase"/>
</dbReference>
<dbReference type="SUPFAM" id="SSF56317">
    <property type="entry name" value="Carbon-nitrogen hydrolase"/>
    <property type="match status" value="1"/>
</dbReference>
<evidence type="ECO:0000256" key="1">
    <source>
        <dbReference type="ARBA" id="ARBA00004651"/>
    </source>
</evidence>
<dbReference type="Pfam" id="PF00795">
    <property type="entry name" value="CN_hydrolase"/>
    <property type="match status" value="1"/>
</dbReference>
<comment type="pathway">
    <text evidence="8">Protein modification; lipoprotein biosynthesis (N-acyl transfer).</text>
</comment>
<keyword evidence="4 8" id="KW-0812">Transmembrane</keyword>
<feature type="transmembrane region" description="Helical" evidence="8">
    <location>
        <begin position="134"/>
        <end position="158"/>
    </location>
</feature>
<feature type="transmembrane region" description="Helical" evidence="8">
    <location>
        <begin position="100"/>
        <end position="122"/>
    </location>
</feature>
<keyword evidence="5 8" id="KW-1133">Transmembrane helix</keyword>
<feature type="transmembrane region" description="Helical" evidence="8">
    <location>
        <begin position="71"/>
        <end position="94"/>
    </location>
</feature>
<dbReference type="InterPro" id="IPR036526">
    <property type="entry name" value="C-N_Hydrolase_sf"/>
</dbReference>
<comment type="similarity">
    <text evidence="8">Belongs to the CN hydrolase family. Apolipoprotein N-acyltransferase subfamily.</text>
</comment>
<reference evidence="10 11" key="1">
    <citation type="submission" date="2019-09" db="EMBL/GenBank/DDBJ databases">
        <title>Phylogeny of genus Pseudoclavibacter and closely related genus.</title>
        <authorList>
            <person name="Li Y."/>
        </authorList>
    </citation>
    <scope>NUCLEOTIDE SEQUENCE [LARGE SCALE GENOMIC DNA]</scope>
    <source>
        <strain evidence="10 11">KCTC 13959</strain>
    </source>
</reference>
<dbReference type="OrthoDB" id="9804277at2"/>
<proteinExistence type="inferred from homology"/>
<dbReference type="HAMAP" id="MF_01148">
    <property type="entry name" value="Lnt"/>
    <property type="match status" value="1"/>
</dbReference>
<evidence type="ECO:0000256" key="7">
    <source>
        <dbReference type="ARBA" id="ARBA00023315"/>
    </source>
</evidence>
<keyword evidence="3 8" id="KW-0808">Transferase</keyword>
<comment type="subcellular location">
    <subcellularLocation>
        <location evidence="1 8">Cell membrane</location>
        <topology evidence="1 8">Multi-pass membrane protein</topology>
    </subcellularLocation>
</comment>
<evidence type="ECO:0000256" key="6">
    <source>
        <dbReference type="ARBA" id="ARBA00023136"/>
    </source>
</evidence>
<dbReference type="Proteomes" id="UP000433493">
    <property type="component" value="Unassembled WGS sequence"/>
</dbReference>
<keyword evidence="6 8" id="KW-0472">Membrane</keyword>
<dbReference type="GO" id="GO:0016410">
    <property type="term" value="F:N-acyltransferase activity"/>
    <property type="evidence" value="ECO:0007669"/>
    <property type="project" value="UniProtKB-UniRule"/>
</dbReference>
<dbReference type="GO" id="GO:0042158">
    <property type="term" value="P:lipoprotein biosynthetic process"/>
    <property type="evidence" value="ECO:0007669"/>
    <property type="project" value="UniProtKB-UniRule"/>
</dbReference>
<evidence type="ECO:0000259" key="9">
    <source>
        <dbReference type="PROSITE" id="PS50263"/>
    </source>
</evidence>
<feature type="domain" description="CN hydrolase" evidence="9">
    <location>
        <begin position="252"/>
        <end position="500"/>
    </location>
</feature>
<evidence type="ECO:0000256" key="3">
    <source>
        <dbReference type="ARBA" id="ARBA00022679"/>
    </source>
</evidence>
<dbReference type="EMBL" id="WBKB01000002">
    <property type="protein sequence ID" value="KAB1644160.1"/>
    <property type="molecule type" value="Genomic_DNA"/>
</dbReference>
<dbReference type="NCBIfam" id="TIGR00546">
    <property type="entry name" value="lnt"/>
    <property type="match status" value="1"/>
</dbReference>
<feature type="transmembrane region" description="Helical" evidence="8">
    <location>
        <begin position="23"/>
        <end position="42"/>
    </location>
</feature>
<dbReference type="CDD" id="cd07571">
    <property type="entry name" value="ALP_N-acyl_transferase"/>
    <property type="match status" value="1"/>
</dbReference>
<evidence type="ECO:0000256" key="8">
    <source>
        <dbReference type="HAMAP-Rule" id="MF_01148"/>
    </source>
</evidence>
<dbReference type="InterPro" id="IPR003010">
    <property type="entry name" value="C-N_Hydrolase"/>
</dbReference>
<dbReference type="RefSeq" id="WP_158051663.1">
    <property type="nucleotide sequence ID" value="NZ_WBKB01000002.1"/>
</dbReference>
<comment type="catalytic activity">
    <reaction evidence="8">
        <text>N-terminal S-1,2-diacyl-sn-glyceryl-L-cysteinyl-[lipoprotein] + a glycerophospholipid = N-acyl-S-1,2-diacyl-sn-glyceryl-L-cysteinyl-[lipoprotein] + a 2-acyl-sn-glycero-3-phospholipid + H(+)</text>
        <dbReference type="Rhea" id="RHEA:48228"/>
        <dbReference type="Rhea" id="RHEA-COMP:14681"/>
        <dbReference type="Rhea" id="RHEA-COMP:14684"/>
        <dbReference type="ChEBI" id="CHEBI:15378"/>
        <dbReference type="ChEBI" id="CHEBI:136912"/>
        <dbReference type="ChEBI" id="CHEBI:140656"/>
        <dbReference type="ChEBI" id="CHEBI:140657"/>
        <dbReference type="ChEBI" id="CHEBI:140660"/>
        <dbReference type="EC" id="2.3.1.269"/>
    </reaction>
</comment>
<dbReference type="UniPathway" id="UPA00666"/>
<keyword evidence="2 8" id="KW-1003">Cell membrane</keyword>
<evidence type="ECO:0000256" key="4">
    <source>
        <dbReference type="ARBA" id="ARBA00022692"/>
    </source>
</evidence>
<evidence type="ECO:0000256" key="5">
    <source>
        <dbReference type="ARBA" id="ARBA00022989"/>
    </source>
</evidence>
<organism evidence="10 11">
    <name type="scientific">Gulosibacter chungangensis</name>
    <dbReference type="NCBI Taxonomy" id="979746"/>
    <lineage>
        <taxon>Bacteria</taxon>
        <taxon>Bacillati</taxon>
        <taxon>Actinomycetota</taxon>
        <taxon>Actinomycetes</taxon>
        <taxon>Micrococcales</taxon>
        <taxon>Microbacteriaceae</taxon>
        <taxon>Gulosibacter</taxon>
    </lineage>
</organism>
<feature type="transmembrane region" description="Helical" evidence="8">
    <location>
        <begin position="48"/>
        <end position="64"/>
    </location>
</feature>
<dbReference type="GO" id="GO:0005886">
    <property type="term" value="C:plasma membrane"/>
    <property type="evidence" value="ECO:0007669"/>
    <property type="project" value="UniProtKB-SubCell"/>
</dbReference>
<comment type="function">
    <text evidence="8">Catalyzes the phospholipid dependent N-acylation of the N-terminal cysteine of apolipoprotein, the last step in lipoprotein maturation.</text>
</comment>
<keyword evidence="11" id="KW-1185">Reference proteome</keyword>
<dbReference type="Pfam" id="PF20154">
    <property type="entry name" value="LNT_N"/>
    <property type="match status" value="1"/>
</dbReference>
<keyword evidence="7 8" id="KW-0012">Acyltransferase</keyword>
<accession>A0A7J5BD90</accession>
<evidence type="ECO:0000256" key="2">
    <source>
        <dbReference type="ARBA" id="ARBA00022475"/>
    </source>
</evidence>
<dbReference type="PANTHER" id="PTHR38686:SF1">
    <property type="entry name" value="APOLIPOPROTEIN N-ACYLTRANSFERASE"/>
    <property type="match status" value="1"/>
</dbReference>
<dbReference type="AlphaFoldDB" id="A0A7J5BD90"/>